<dbReference type="EMBL" id="MSDW01000001">
    <property type="protein sequence ID" value="OKY78369.1"/>
    <property type="molecule type" value="Genomic_DNA"/>
</dbReference>
<dbReference type="InterPro" id="IPR014777">
    <property type="entry name" value="4pyrrole_Mease_sub1"/>
</dbReference>
<organism evidence="7 8">
    <name type="scientific">Methanohalarchaeum thermophilum</name>
    <dbReference type="NCBI Taxonomy" id="1903181"/>
    <lineage>
        <taxon>Archaea</taxon>
        <taxon>Methanobacteriati</taxon>
        <taxon>Methanobacteriota</taxon>
        <taxon>Methanonatronarchaeia</taxon>
        <taxon>Methanonatronarchaeales</taxon>
        <taxon>Methanonatronarchaeaceae</taxon>
        <taxon>Candidatus Methanohalarchaeum</taxon>
    </lineage>
</organism>
<feature type="domain" description="Tetrapyrrole methylase" evidence="6">
    <location>
        <begin position="6"/>
        <end position="212"/>
    </location>
</feature>
<dbReference type="GO" id="GO:0009236">
    <property type="term" value="P:cobalamin biosynthetic process"/>
    <property type="evidence" value="ECO:0007669"/>
    <property type="project" value="UniProtKB-UniPathway"/>
</dbReference>
<dbReference type="Gene3D" id="3.40.1010.10">
    <property type="entry name" value="Cobalt-precorrin-4 Transmethylase, Domain 1"/>
    <property type="match status" value="2"/>
</dbReference>
<dbReference type="InterPro" id="IPR035996">
    <property type="entry name" value="4pyrrol_Methylase_sf"/>
</dbReference>
<sequence>MPLQGKLNIVGIGPGSAKYLTQEAEEVLRSSEYVLGYNSYIEQAKPVLEDTKVIKSGMGKEVERAKETVKKAKNNEVSLISGGDPNIYGLAGITLEVARNKGYDKEIQIIPGVTALSALASRLKDPFKGEIIVISLSDYLTHWSDILKRAKKASTEEMNLVLYNPRSKSRPDKLKKILKVYKENKSYDPDFVIGKNVCRDSEELIVTSVSEVLNSEIYKKIDMRSICIVGNKKSNLDKLKNNPEGPYMVSIGPGNEKYTTKISKDLIEESNKVYGSKRYFDSLNLIDKTNNSGVNSSSYSNRVKTRIRKAQQVDGVTSILMGGTSSIYGSSILGEWHEEINQKIPGVSSFQMLAAKTGSPLISDFAITSPIENNWIKTVEKFKKLGVAIVLFNLSRKNYIELKKSVKDQRNFIALGRNVSRKNEELCIDKLSGSIEKNMDSSAKNYTAIISPLSSTYWKEKNYLISKRGYGRKYEY</sequence>
<proteinExistence type="predicted"/>
<name>A0A1Q6DVH2_METT1</name>
<dbReference type="Pfam" id="PF00590">
    <property type="entry name" value="TP_methylase"/>
    <property type="match status" value="2"/>
</dbReference>
<dbReference type="InterPro" id="IPR000878">
    <property type="entry name" value="4pyrrol_Mease"/>
</dbReference>
<keyword evidence="8" id="KW-1185">Reference proteome</keyword>
<evidence type="ECO:0000256" key="4">
    <source>
        <dbReference type="ARBA" id="ARBA00022679"/>
    </source>
</evidence>
<keyword evidence="3 7" id="KW-0489">Methyltransferase</keyword>
<dbReference type="PANTHER" id="PTHR47036">
    <property type="entry name" value="COBALT-FACTOR III C(17)-METHYLTRANSFERASE-RELATED"/>
    <property type="match status" value="1"/>
</dbReference>
<evidence type="ECO:0000256" key="1">
    <source>
        <dbReference type="ARBA" id="ARBA00004953"/>
    </source>
</evidence>
<evidence type="ECO:0000256" key="3">
    <source>
        <dbReference type="ARBA" id="ARBA00022603"/>
    </source>
</evidence>
<reference evidence="7" key="1">
    <citation type="submission" date="2016-12" db="EMBL/GenBank/DDBJ databases">
        <title>Discovery of methanogenic haloarchaea.</title>
        <authorList>
            <person name="Sorokin D.Y."/>
            <person name="Makarova K.S."/>
            <person name="Abbas B."/>
            <person name="Ferrer M."/>
            <person name="Golyshin P.N."/>
        </authorList>
    </citation>
    <scope>NUCLEOTIDE SEQUENCE [LARGE SCALE GENOMIC DNA]</scope>
    <source>
        <strain evidence="7">HMET1</strain>
    </source>
</reference>
<keyword evidence="2" id="KW-0169">Cobalamin biosynthesis</keyword>
<dbReference type="InterPro" id="IPR006363">
    <property type="entry name" value="Cbl_synth_CobJ/CibH_dom"/>
</dbReference>
<dbReference type="InParanoid" id="A0A1Q6DVH2"/>
<dbReference type="UniPathway" id="UPA00148"/>
<keyword evidence="5" id="KW-0949">S-adenosyl-L-methionine</keyword>
<evidence type="ECO:0000313" key="8">
    <source>
        <dbReference type="Proteomes" id="UP000185744"/>
    </source>
</evidence>
<dbReference type="InterPro" id="IPR051810">
    <property type="entry name" value="Precorrin_MeTrfase"/>
</dbReference>
<comment type="caution">
    <text evidence="7">The sequence shown here is derived from an EMBL/GenBank/DDBJ whole genome shotgun (WGS) entry which is preliminary data.</text>
</comment>
<dbReference type="InterPro" id="IPR014776">
    <property type="entry name" value="4pyrrole_Mease_sub2"/>
</dbReference>
<evidence type="ECO:0000256" key="5">
    <source>
        <dbReference type="ARBA" id="ARBA00022691"/>
    </source>
</evidence>
<dbReference type="GO" id="GO:0032259">
    <property type="term" value="P:methylation"/>
    <property type="evidence" value="ECO:0007669"/>
    <property type="project" value="UniProtKB-KW"/>
</dbReference>
<gene>
    <name evidence="7" type="ORF">BTN85_0860</name>
</gene>
<dbReference type="Proteomes" id="UP000185744">
    <property type="component" value="Unassembled WGS sequence"/>
</dbReference>
<evidence type="ECO:0000259" key="6">
    <source>
        <dbReference type="Pfam" id="PF00590"/>
    </source>
</evidence>
<dbReference type="CDD" id="cd11646">
    <property type="entry name" value="Precorrin_3B_C17_MT"/>
    <property type="match status" value="1"/>
</dbReference>
<protein>
    <submittedName>
        <fullName evidence="7">Precorrin-3B methylase CobJ</fullName>
    </submittedName>
</protein>
<dbReference type="SUPFAM" id="SSF53790">
    <property type="entry name" value="Tetrapyrrole methylase"/>
    <property type="match status" value="2"/>
</dbReference>
<dbReference type="Gene3D" id="3.30.950.10">
    <property type="entry name" value="Methyltransferase, Cobalt-precorrin-4 Transmethylase, Domain 2"/>
    <property type="match status" value="2"/>
</dbReference>
<dbReference type="STRING" id="1903181.BTN85_0860"/>
<evidence type="ECO:0000313" key="7">
    <source>
        <dbReference type="EMBL" id="OKY78369.1"/>
    </source>
</evidence>
<keyword evidence="4" id="KW-0808">Transferase</keyword>
<comment type="pathway">
    <text evidence="1">Cofactor biosynthesis; adenosylcobalamin biosynthesis.</text>
</comment>
<accession>A0A1Q6DVH2</accession>
<dbReference type="AlphaFoldDB" id="A0A1Q6DVH2"/>
<feature type="domain" description="Tetrapyrrole methylase" evidence="6">
    <location>
        <begin position="247"/>
        <end position="431"/>
    </location>
</feature>
<evidence type="ECO:0000256" key="2">
    <source>
        <dbReference type="ARBA" id="ARBA00022573"/>
    </source>
</evidence>
<dbReference type="PANTHER" id="PTHR47036:SF1">
    <property type="entry name" value="COBALT-FACTOR III C(17)-METHYLTRANSFERASE-RELATED"/>
    <property type="match status" value="1"/>
</dbReference>
<dbReference type="GO" id="GO:0008168">
    <property type="term" value="F:methyltransferase activity"/>
    <property type="evidence" value="ECO:0007669"/>
    <property type="project" value="UniProtKB-KW"/>
</dbReference>